<dbReference type="OrthoDB" id="1431253at2759"/>
<feature type="non-terminal residue" evidence="6">
    <location>
        <position position="1"/>
    </location>
</feature>
<dbReference type="AlphaFoldDB" id="A0A371FUG0"/>
<evidence type="ECO:0000256" key="2">
    <source>
        <dbReference type="ARBA" id="ARBA00022771"/>
    </source>
</evidence>
<evidence type="ECO:0000259" key="5">
    <source>
        <dbReference type="PROSITE" id="PS50966"/>
    </source>
</evidence>
<dbReference type="InterPro" id="IPR007527">
    <property type="entry name" value="Znf_SWIM"/>
</dbReference>
<dbReference type="InterPro" id="IPR006564">
    <property type="entry name" value="Znf_PMZ"/>
</dbReference>
<reference evidence="6" key="1">
    <citation type="submission" date="2018-05" db="EMBL/GenBank/DDBJ databases">
        <title>Draft genome of Mucuna pruriens seed.</title>
        <authorList>
            <person name="Nnadi N.E."/>
            <person name="Vos R."/>
            <person name="Hasami M.H."/>
            <person name="Devisetty U.K."/>
            <person name="Aguiy J.C."/>
        </authorList>
    </citation>
    <scope>NUCLEOTIDE SEQUENCE [LARGE SCALE GENOMIC DNA]</scope>
    <source>
        <strain evidence="6">JCA_2017</strain>
    </source>
</reference>
<keyword evidence="3" id="KW-0862">Zinc</keyword>
<feature type="domain" description="SWIM-type" evidence="5">
    <location>
        <begin position="67"/>
        <end position="99"/>
    </location>
</feature>
<dbReference type="PANTHER" id="PTHR31973">
    <property type="entry name" value="POLYPROTEIN, PUTATIVE-RELATED"/>
    <property type="match status" value="1"/>
</dbReference>
<dbReference type="SMART" id="SM00575">
    <property type="entry name" value="ZnF_PMZ"/>
    <property type="match status" value="1"/>
</dbReference>
<name>A0A371FUG0_MUCPR</name>
<organism evidence="6 7">
    <name type="scientific">Mucuna pruriens</name>
    <name type="common">Velvet bean</name>
    <name type="synonym">Dolichos pruriens</name>
    <dbReference type="NCBI Taxonomy" id="157652"/>
    <lineage>
        <taxon>Eukaryota</taxon>
        <taxon>Viridiplantae</taxon>
        <taxon>Streptophyta</taxon>
        <taxon>Embryophyta</taxon>
        <taxon>Tracheophyta</taxon>
        <taxon>Spermatophyta</taxon>
        <taxon>Magnoliopsida</taxon>
        <taxon>eudicotyledons</taxon>
        <taxon>Gunneridae</taxon>
        <taxon>Pentapetalae</taxon>
        <taxon>rosids</taxon>
        <taxon>fabids</taxon>
        <taxon>Fabales</taxon>
        <taxon>Fabaceae</taxon>
        <taxon>Papilionoideae</taxon>
        <taxon>50 kb inversion clade</taxon>
        <taxon>NPAAA clade</taxon>
        <taxon>indigoferoid/millettioid clade</taxon>
        <taxon>Phaseoleae</taxon>
        <taxon>Mucuna</taxon>
    </lineage>
</organism>
<dbReference type="Proteomes" id="UP000257109">
    <property type="component" value="Unassembled WGS sequence"/>
</dbReference>
<keyword evidence="2 4" id="KW-0863">Zinc-finger</keyword>
<accession>A0A371FUG0</accession>
<proteinExistence type="predicted"/>
<dbReference type="PANTHER" id="PTHR31973:SF187">
    <property type="entry name" value="MUTATOR TRANSPOSASE MUDRA PROTEIN"/>
    <property type="match status" value="1"/>
</dbReference>
<keyword evidence="7" id="KW-1185">Reference proteome</keyword>
<gene>
    <name evidence="6" type="ORF">CR513_37475</name>
</gene>
<dbReference type="EMBL" id="QJKJ01007824">
    <property type="protein sequence ID" value="RDX81810.1"/>
    <property type="molecule type" value="Genomic_DNA"/>
</dbReference>
<protein>
    <recommendedName>
        <fullName evidence="5">SWIM-type domain-containing protein</fullName>
    </recommendedName>
</protein>
<sequence length="114" mass="13676">MLQKFWSKSRFKANLKSDILLNNMSEGFNNVIVIAREKSIMTMLEEIKLVRKWPFEVRHINFLRDKFVFNLKTHECSCKKWMLTSIPCCHVISCMNYMNIEAKDYIPAYFKKET</sequence>
<evidence type="ECO:0000256" key="4">
    <source>
        <dbReference type="PROSITE-ProRule" id="PRU00325"/>
    </source>
</evidence>
<comment type="caution">
    <text evidence="6">The sequence shown here is derived from an EMBL/GenBank/DDBJ whole genome shotgun (WGS) entry which is preliminary data.</text>
</comment>
<evidence type="ECO:0000256" key="3">
    <source>
        <dbReference type="ARBA" id="ARBA00022833"/>
    </source>
</evidence>
<keyword evidence="1" id="KW-0479">Metal-binding</keyword>
<dbReference type="GO" id="GO:0008270">
    <property type="term" value="F:zinc ion binding"/>
    <property type="evidence" value="ECO:0007669"/>
    <property type="project" value="UniProtKB-KW"/>
</dbReference>
<evidence type="ECO:0000256" key="1">
    <source>
        <dbReference type="ARBA" id="ARBA00022723"/>
    </source>
</evidence>
<dbReference type="Pfam" id="PF04434">
    <property type="entry name" value="SWIM"/>
    <property type="match status" value="1"/>
</dbReference>
<dbReference type="PROSITE" id="PS50966">
    <property type="entry name" value="ZF_SWIM"/>
    <property type="match status" value="1"/>
</dbReference>
<evidence type="ECO:0000313" key="7">
    <source>
        <dbReference type="Proteomes" id="UP000257109"/>
    </source>
</evidence>
<evidence type="ECO:0000313" key="6">
    <source>
        <dbReference type="EMBL" id="RDX81810.1"/>
    </source>
</evidence>